<feature type="domain" description="Hemerythrin-like" evidence="4">
    <location>
        <begin position="20"/>
        <end position="98"/>
    </location>
</feature>
<dbReference type="Gene3D" id="1.20.120.50">
    <property type="entry name" value="Hemerythrin-like"/>
    <property type="match status" value="1"/>
</dbReference>
<proteinExistence type="inferred from homology"/>
<keyword evidence="6" id="KW-1185">Reference proteome</keyword>
<dbReference type="InterPro" id="IPR035938">
    <property type="entry name" value="Hemerythrin-like_sf"/>
</dbReference>
<comment type="similarity">
    <text evidence="1">Belongs to the hemerythrin family.</text>
</comment>
<name>A0A8J7S1H7_9PROT</name>
<sequence>MSNGLIKPLSLPASWVIGWREIDEDHEIILQVINGCIAAYDGTTVVGFEDEFKALRDRVRGHFDHEERFMEHLNYPGLRWHHAHHRKWLEHLDDLRATCSRKGYADYDDILVCYDQVLSDIVKADLVLQSYLLEIGFNKPQTRLGAA</sequence>
<dbReference type="GO" id="GO:0046872">
    <property type="term" value="F:metal ion binding"/>
    <property type="evidence" value="ECO:0007669"/>
    <property type="project" value="UniProtKB-KW"/>
</dbReference>
<dbReference type="InterPro" id="IPR016131">
    <property type="entry name" value="Haemerythrin_Fe_BS"/>
</dbReference>
<organism evidence="5 6">
    <name type="scientific">Marivibrio halodurans</name>
    <dbReference type="NCBI Taxonomy" id="2039722"/>
    <lineage>
        <taxon>Bacteria</taxon>
        <taxon>Pseudomonadati</taxon>
        <taxon>Pseudomonadota</taxon>
        <taxon>Alphaproteobacteria</taxon>
        <taxon>Rhodospirillales</taxon>
        <taxon>Rhodospirillaceae</taxon>
        <taxon>Marivibrio</taxon>
    </lineage>
</organism>
<comment type="caution">
    <text evidence="5">The sequence shown here is derived from an EMBL/GenBank/DDBJ whole genome shotgun (WGS) entry which is preliminary data.</text>
</comment>
<evidence type="ECO:0000256" key="3">
    <source>
        <dbReference type="ARBA" id="ARBA00023004"/>
    </source>
</evidence>
<dbReference type="InterPro" id="IPR012312">
    <property type="entry name" value="Hemerythrin-like"/>
</dbReference>
<evidence type="ECO:0000313" key="5">
    <source>
        <dbReference type="EMBL" id="MBP5856964.1"/>
    </source>
</evidence>
<dbReference type="AlphaFoldDB" id="A0A8J7S1H7"/>
<dbReference type="InterPro" id="IPR012827">
    <property type="entry name" value="Hemerythrin_metal-bd"/>
</dbReference>
<reference evidence="5" key="1">
    <citation type="submission" date="2021-04" db="EMBL/GenBank/DDBJ databases">
        <authorList>
            <person name="Zhang D.-C."/>
        </authorList>
    </citation>
    <scope>NUCLEOTIDE SEQUENCE</scope>
    <source>
        <strain evidence="5">CGMCC 1.15697</strain>
    </source>
</reference>
<dbReference type="CDD" id="cd12107">
    <property type="entry name" value="Hemerythrin"/>
    <property type="match status" value="1"/>
</dbReference>
<dbReference type="SUPFAM" id="SSF47188">
    <property type="entry name" value="Hemerythrin-like"/>
    <property type="match status" value="1"/>
</dbReference>
<evidence type="ECO:0000313" key="6">
    <source>
        <dbReference type="Proteomes" id="UP000672602"/>
    </source>
</evidence>
<evidence type="ECO:0000259" key="4">
    <source>
        <dbReference type="Pfam" id="PF01814"/>
    </source>
</evidence>
<dbReference type="Proteomes" id="UP000672602">
    <property type="component" value="Unassembled WGS sequence"/>
</dbReference>
<dbReference type="EMBL" id="JAGMWN010000003">
    <property type="protein sequence ID" value="MBP5856964.1"/>
    <property type="molecule type" value="Genomic_DNA"/>
</dbReference>
<evidence type="ECO:0000256" key="1">
    <source>
        <dbReference type="ARBA" id="ARBA00010587"/>
    </source>
</evidence>
<dbReference type="PROSITE" id="PS00550">
    <property type="entry name" value="HEMERYTHRINS"/>
    <property type="match status" value="1"/>
</dbReference>
<keyword evidence="2" id="KW-0479">Metal-binding</keyword>
<protein>
    <submittedName>
        <fullName evidence="5">Hemerythrin family protein</fullName>
    </submittedName>
</protein>
<dbReference type="RefSeq" id="WP_210681539.1">
    <property type="nucleotide sequence ID" value="NZ_JAGMWN010000003.1"/>
</dbReference>
<keyword evidence="3" id="KW-0408">Iron</keyword>
<accession>A0A8J7S1H7</accession>
<dbReference type="NCBIfam" id="TIGR02481">
    <property type="entry name" value="hemeryth_dom"/>
    <property type="match status" value="1"/>
</dbReference>
<dbReference type="Pfam" id="PF01814">
    <property type="entry name" value="Hemerythrin"/>
    <property type="match status" value="1"/>
</dbReference>
<gene>
    <name evidence="5" type="ORF">KAJ83_08085</name>
</gene>
<evidence type="ECO:0000256" key="2">
    <source>
        <dbReference type="ARBA" id="ARBA00022723"/>
    </source>
</evidence>